<organism evidence="1">
    <name type="scientific">Arundo donax</name>
    <name type="common">Giant reed</name>
    <name type="synonym">Donax arundinaceus</name>
    <dbReference type="NCBI Taxonomy" id="35708"/>
    <lineage>
        <taxon>Eukaryota</taxon>
        <taxon>Viridiplantae</taxon>
        <taxon>Streptophyta</taxon>
        <taxon>Embryophyta</taxon>
        <taxon>Tracheophyta</taxon>
        <taxon>Spermatophyta</taxon>
        <taxon>Magnoliopsida</taxon>
        <taxon>Liliopsida</taxon>
        <taxon>Poales</taxon>
        <taxon>Poaceae</taxon>
        <taxon>PACMAD clade</taxon>
        <taxon>Arundinoideae</taxon>
        <taxon>Arundineae</taxon>
        <taxon>Arundo</taxon>
    </lineage>
</organism>
<reference evidence="1" key="1">
    <citation type="submission" date="2014-09" db="EMBL/GenBank/DDBJ databases">
        <authorList>
            <person name="Magalhaes I.L.F."/>
            <person name="Oliveira U."/>
            <person name="Santos F.R."/>
            <person name="Vidigal T.H.D.A."/>
            <person name="Brescovit A.D."/>
            <person name="Santos A.J."/>
        </authorList>
    </citation>
    <scope>NUCLEOTIDE SEQUENCE</scope>
    <source>
        <tissue evidence="1">Shoot tissue taken approximately 20 cm above the soil surface</tissue>
    </source>
</reference>
<dbReference type="AlphaFoldDB" id="A0A0A8Z1V1"/>
<protein>
    <submittedName>
        <fullName evidence="1">Uncharacterized protein</fullName>
    </submittedName>
</protein>
<sequence length="43" mass="4674">MRINMTLFFTVAHSFMTSPSSIPEMALRDNVHNSSAKASSTAS</sequence>
<dbReference type="EMBL" id="GBRH01265104">
    <property type="protein sequence ID" value="JAD32791.1"/>
    <property type="molecule type" value="Transcribed_RNA"/>
</dbReference>
<reference evidence="1" key="2">
    <citation type="journal article" date="2015" name="Data Brief">
        <title>Shoot transcriptome of the giant reed, Arundo donax.</title>
        <authorList>
            <person name="Barrero R.A."/>
            <person name="Guerrero F.D."/>
            <person name="Moolhuijzen P."/>
            <person name="Goolsby J.A."/>
            <person name="Tidwell J."/>
            <person name="Bellgard S.E."/>
            <person name="Bellgard M.I."/>
        </authorList>
    </citation>
    <scope>NUCLEOTIDE SEQUENCE</scope>
    <source>
        <tissue evidence="1">Shoot tissue taken approximately 20 cm above the soil surface</tissue>
    </source>
</reference>
<evidence type="ECO:0000313" key="1">
    <source>
        <dbReference type="EMBL" id="JAD32791.1"/>
    </source>
</evidence>
<proteinExistence type="predicted"/>
<name>A0A0A8Z1V1_ARUDO</name>
<accession>A0A0A8Z1V1</accession>